<organism evidence="2 3">
    <name type="scientific">Actinoplanes awajinensis subsp. mycoplanecinus</name>
    <dbReference type="NCBI Taxonomy" id="135947"/>
    <lineage>
        <taxon>Bacteria</taxon>
        <taxon>Bacillati</taxon>
        <taxon>Actinomycetota</taxon>
        <taxon>Actinomycetes</taxon>
        <taxon>Micromonosporales</taxon>
        <taxon>Micromonosporaceae</taxon>
        <taxon>Actinoplanes</taxon>
    </lineage>
</organism>
<evidence type="ECO:0000313" key="3">
    <source>
        <dbReference type="Proteomes" id="UP000053244"/>
    </source>
</evidence>
<accession>A0A101JJT8</accession>
<dbReference type="Proteomes" id="UP000053244">
    <property type="component" value="Unassembled WGS sequence"/>
</dbReference>
<evidence type="ECO:0000313" key="2">
    <source>
        <dbReference type="EMBL" id="KUL27726.1"/>
    </source>
</evidence>
<reference evidence="2 3" key="1">
    <citation type="submission" date="2015-10" db="EMBL/GenBank/DDBJ databases">
        <authorList>
            <person name="Gilbert D.G."/>
        </authorList>
    </citation>
    <scope>NUCLEOTIDE SEQUENCE [LARGE SCALE GENOMIC DNA]</scope>
    <source>
        <strain evidence="2 3">NRRL B-16712</strain>
    </source>
</reference>
<keyword evidence="3" id="KW-1185">Reference proteome</keyword>
<dbReference type="AlphaFoldDB" id="A0A101JJT8"/>
<sequence>MARDSRRLTRRLATARLRVVNLGADPLWVVREAEALQPDYDQTWAVFDVEAPGMHAKPHARLNQAVERARSTAVRCATARDRHRTRRP</sequence>
<gene>
    <name evidence="2" type="ORF">ADL15_34395</name>
</gene>
<protein>
    <submittedName>
        <fullName evidence="2">Uncharacterized protein</fullName>
    </submittedName>
</protein>
<evidence type="ECO:0000256" key="1">
    <source>
        <dbReference type="SAM" id="MobiDB-lite"/>
    </source>
</evidence>
<name>A0A101JJT8_9ACTN</name>
<proteinExistence type="predicted"/>
<dbReference type="EMBL" id="LLZH01000295">
    <property type="protein sequence ID" value="KUL27726.1"/>
    <property type="molecule type" value="Genomic_DNA"/>
</dbReference>
<comment type="caution">
    <text evidence="2">The sequence shown here is derived from an EMBL/GenBank/DDBJ whole genome shotgun (WGS) entry which is preliminary data.</text>
</comment>
<feature type="region of interest" description="Disordered" evidence="1">
    <location>
        <begin position="65"/>
        <end position="88"/>
    </location>
</feature>